<dbReference type="Proteomes" id="UP001230908">
    <property type="component" value="Unassembled WGS sequence"/>
</dbReference>
<proteinExistence type="inferred from homology"/>
<dbReference type="InterPro" id="IPR002347">
    <property type="entry name" value="SDR_fam"/>
</dbReference>
<protein>
    <submittedName>
        <fullName evidence="4">SDR family NAD(P)-dependent oxidoreductase</fullName>
    </submittedName>
</protein>
<reference evidence="4 5" key="1">
    <citation type="submission" date="2023-08" db="EMBL/GenBank/DDBJ databases">
        <title>Phytohabitans sansha sp. nov., isolated from marine sediment.</title>
        <authorList>
            <person name="Zhao Y."/>
            <person name="Yi K."/>
        </authorList>
    </citation>
    <scope>NUCLEOTIDE SEQUENCE [LARGE SCALE GENOMIC DNA]</scope>
    <source>
        <strain evidence="4 5">ZYX-F-186</strain>
    </source>
</reference>
<keyword evidence="2" id="KW-0560">Oxidoreductase</keyword>
<evidence type="ECO:0000256" key="2">
    <source>
        <dbReference type="ARBA" id="ARBA00023002"/>
    </source>
</evidence>
<dbReference type="SUPFAM" id="SSF51735">
    <property type="entry name" value="NAD(P)-binding Rossmann-fold domains"/>
    <property type="match status" value="1"/>
</dbReference>
<dbReference type="Gene3D" id="3.40.50.720">
    <property type="entry name" value="NAD(P)-binding Rossmann-like Domain"/>
    <property type="match status" value="1"/>
</dbReference>
<dbReference type="RefSeq" id="WP_308712983.1">
    <property type="nucleotide sequence ID" value="NZ_JAVHUY010000011.1"/>
</dbReference>
<evidence type="ECO:0000256" key="3">
    <source>
        <dbReference type="SAM" id="MobiDB-lite"/>
    </source>
</evidence>
<gene>
    <name evidence="4" type="ORF">RB614_13500</name>
</gene>
<dbReference type="EMBL" id="JAVHUY010000011">
    <property type="protein sequence ID" value="MDQ7905534.1"/>
    <property type="molecule type" value="Genomic_DNA"/>
</dbReference>
<dbReference type="PANTHER" id="PTHR44196:SF1">
    <property type="entry name" value="DEHYDROGENASE_REDUCTASE SDR FAMILY MEMBER 7B"/>
    <property type="match status" value="1"/>
</dbReference>
<feature type="region of interest" description="Disordered" evidence="3">
    <location>
        <begin position="74"/>
        <end position="99"/>
    </location>
</feature>
<comment type="similarity">
    <text evidence="1">Belongs to the short-chain dehydrogenases/reductases (SDR) family.</text>
</comment>
<sequence length="99" mass="10550">MSFPPRRAGGVMAERRTFRDAVVVVTGASSGIGRATALAFAVEGASLVLASRGQEALSDVERDCRERVGQVRDQRPGFEPSAGGVVGGTHEERRVDRPR</sequence>
<organism evidence="4 5">
    <name type="scientific">Phytohabitans maris</name>
    <dbReference type="NCBI Taxonomy" id="3071409"/>
    <lineage>
        <taxon>Bacteria</taxon>
        <taxon>Bacillati</taxon>
        <taxon>Actinomycetota</taxon>
        <taxon>Actinomycetes</taxon>
        <taxon>Micromonosporales</taxon>
        <taxon>Micromonosporaceae</taxon>
    </lineage>
</organism>
<name>A0ABU0ZEQ2_9ACTN</name>
<evidence type="ECO:0000313" key="4">
    <source>
        <dbReference type="EMBL" id="MDQ7905534.1"/>
    </source>
</evidence>
<comment type="caution">
    <text evidence="4">The sequence shown here is derived from an EMBL/GenBank/DDBJ whole genome shotgun (WGS) entry which is preliminary data.</text>
</comment>
<keyword evidence="5" id="KW-1185">Reference proteome</keyword>
<dbReference type="PANTHER" id="PTHR44196">
    <property type="entry name" value="DEHYDROGENASE/REDUCTASE SDR FAMILY MEMBER 7B"/>
    <property type="match status" value="1"/>
</dbReference>
<dbReference type="InterPro" id="IPR036291">
    <property type="entry name" value="NAD(P)-bd_dom_sf"/>
</dbReference>
<accession>A0ABU0ZEQ2</accession>
<dbReference type="Pfam" id="PF00106">
    <property type="entry name" value="adh_short"/>
    <property type="match status" value="1"/>
</dbReference>
<evidence type="ECO:0000256" key="1">
    <source>
        <dbReference type="ARBA" id="ARBA00006484"/>
    </source>
</evidence>
<evidence type="ECO:0000313" key="5">
    <source>
        <dbReference type="Proteomes" id="UP001230908"/>
    </source>
</evidence>
<feature type="compositionally biased region" description="Basic and acidic residues" evidence="3">
    <location>
        <begin position="89"/>
        <end position="99"/>
    </location>
</feature>